<dbReference type="InterPro" id="IPR009003">
    <property type="entry name" value="Peptidase_S1_PA"/>
</dbReference>
<dbReference type="InterPro" id="IPR001478">
    <property type="entry name" value="PDZ"/>
</dbReference>
<feature type="domain" description="PDZ" evidence="3">
    <location>
        <begin position="282"/>
        <end position="375"/>
    </location>
</feature>
<dbReference type="SUPFAM" id="SSF50494">
    <property type="entry name" value="Trypsin-like serine proteases"/>
    <property type="match status" value="1"/>
</dbReference>
<evidence type="ECO:0000256" key="1">
    <source>
        <dbReference type="ARBA" id="ARBA00022670"/>
    </source>
</evidence>
<accession>A0A0V8M2V4</accession>
<dbReference type="InterPro" id="IPR036034">
    <property type="entry name" value="PDZ_sf"/>
</dbReference>
<dbReference type="RefSeq" id="WP_058292512.1">
    <property type="nucleotide sequence ID" value="NZ_JAWQJC010000009.1"/>
</dbReference>
<dbReference type="GO" id="GO:0004252">
    <property type="term" value="F:serine-type endopeptidase activity"/>
    <property type="evidence" value="ECO:0007669"/>
    <property type="project" value="InterPro"/>
</dbReference>
<dbReference type="EMBL" id="JGYD01000018">
    <property type="protein sequence ID" value="KSV18058.1"/>
    <property type="molecule type" value="Genomic_DNA"/>
</dbReference>
<dbReference type="GO" id="GO:0006508">
    <property type="term" value="P:proteolysis"/>
    <property type="evidence" value="ECO:0007669"/>
    <property type="project" value="UniProtKB-KW"/>
</dbReference>
<keyword evidence="2" id="KW-0378">Hydrolase</keyword>
<proteinExistence type="predicted"/>
<dbReference type="Gene3D" id="2.40.10.120">
    <property type="match status" value="1"/>
</dbReference>
<comment type="caution">
    <text evidence="4">The sequence shown here is derived from an EMBL/GenBank/DDBJ whole genome shotgun (WGS) entry which is preliminary data.</text>
</comment>
<dbReference type="AlphaFoldDB" id="A0A0V8M2V4"/>
<keyword evidence="1 4" id="KW-0645">Protease</keyword>
<dbReference type="PROSITE" id="PS50106">
    <property type="entry name" value="PDZ"/>
    <property type="match status" value="1"/>
</dbReference>
<evidence type="ECO:0000256" key="2">
    <source>
        <dbReference type="ARBA" id="ARBA00022801"/>
    </source>
</evidence>
<sequence>MTTAQKWIGVLLSLVLVGVSAFNTVLLLDQKDQLETAQGQISSLQSQLSQAGTDISSLKSQLTAVDGHLATLDGQVDELLKLSTAQVDAIASVMASVVYIEVDYYDPSTGERGTVSGSGTIMDSRGYILTNRHVVENATHVTVVLPNKQIYDADDFWTDDFMDVAVVKIDADGLQAASFGDPANLKVGDAVVALGYPLSISPLDGGMTVTAGIVSNLENWFFIDETPYFDVIQTDAAINPGNSGGPMINLQGQIIGINSAGILDAQNMGFAISVATARHIYESLVADGSYSQPYLGIDIDDYYDDISGFPGAEASTGVEVLDVESGSVAALAGLRDGDVIYQFNGQAVTSFSDLLRFLWRMNAGDTVVLETERNGIERTITITLDERPLSSYYI</sequence>
<reference evidence="4 5" key="1">
    <citation type="journal article" date="2015" name="Sci. Rep.">
        <title>A comparative genomics and reductive dehalogenase gene transcription study of two chloroethene-respiring bacteria, Dehalococcoides mccartyi strains MB and 11a.</title>
        <authorList>
            <person name="Low A."/>
            <person name="Shen Z."/>
            <person name="Cheng D."/>
            <person name="Rogers M.J."/>
            <person name="Lee P.K."/>
            <person name="He J."/>
        </authorList>
    </citation>
    <scope>NUCLEOTIDE SEQUENCE [LARGE SCALE GENOMIC DNA]</scope>
    <source>
        <strain evidence="4 5">MB</strain>
    </source>
</reference>
<dbReference type="OrthoDB" id="9758917at2"/>
<dbReference type="Pfam" id="PF13180">
    <property type="entry name" value="PDZ_2"/>
    <property type="match status" value="1"/>
</dbReference>
<dbReference type="SMART" id="SM00228">
    <property type="entry name" value="PDZ"/>
    <property type="match status" value="1"/>
</dbReference>
<evidence type="ECO:0000313" key="5">
    <source>
        <dbReference type="Proteomes" id="UP000053577"/>
    </source>
</evidence>
<dbReference type="PANTHER" id="PTHR43343:SF3">
    <property type="entry name" value="PROTEASE DO-LIKE 8, CHLOROPLASTIC"/>
    <property type="match status" value="1"/>
</dbReference>
<dbReference type="Proteomes" id="UP000053577">
    <property type="component" value="Unassembled WGS sequence"/>
</dbReference>
<evidence type="ECO:0000313" key="4">
    <source>
        <dbReference type="EMBL" id="KSV18058.1"/>
    </source>
</evidence>
<protein>
    <submittedName>
        <fullName evidence="4">Serine protease</fullName>
    </submittedName>
</protein>
<dbReference type="InterPro" id="IPR001940">
    <property type="entry name" value="Peptidase_S1C"/>
</dbReference>
<dbReference type="Pfam" id="PF13365">
    <property type="entry name" value="Trypsin_2"/>
    <property type="match status" value="1"/>
</dbReference>
<evidence type="ECO:0000259" key="3">
    <source>
        <dbReference type="PROSITE" id="PS50106"/>
    </source>
</evidence>
<dbReference type="InterPro" id="IPR051201">
    <property type="entry name" value="Chloro_Bact_Ser_Proteases"/>
</dbReference>
<dbReference type="Gene3D" id="1.20.5.340">
    <property type="match status" value="1"/>
</dbReference>
<name>A0A0V8M2V4_9CHLR</name>
<dbReference type="PRINTS" id="PR00834">
    <property type="entry name" value="PROTEASES2C"/>
</dbReference>
<dbReference type="SUPFAM" id="SSF50156">
    <property type="entry name" value="PDZ domain-like"/>
    <property type="match status" value="1"/>
</dbReference>
<gene>
    <name evidence="4" type="ORF">DA01_05305</name>
</gene>
<dbReference type="Gene3D" id="2.30.42.10">
    <property type="match status" value="1"/>
</dbReference>
<dbReference type="PANTHER" id="PTHR43343">
    <property type="entry name" value="PEPTIDASE S12"/>
    <property type="match status" value="1"/>
</dbReference>
<organism evidence="4 5">
    <name type="scientific">Dehalococcoides mccartyi</name>
    <dbReference type="NCBI Taxonomy" id="61435"/>
    <lineage>
        <taxon>Bacteria</taxon>
        <taxon>Bacillati</taxon>
        <taxon>Chloroflexota</taxon>
        <taxon>Dehalococcoidia</taxon>
        <taxon>Dehalococcoidales</taxon>
        <taxon>Dehalococcoidaceae</taxon>
        <taxon>Dehalococcoides</taxon>
    </lineage>
</organism>
<dbReference type="PATRIC" id="fig|61435.5.peg.1047"/>